<dbReference type="Gene3D" id="3.50.50.60">
    <property type="entry name" value="FAD/NAD(P)-binding domain"/>
    <property type="match status" value="2"/>
</dbReference>
<evidence type="ECO:0000256" key="7">
    <source>
        <dbReference type="ARBA" id="ARBA00023033"/>
    </source>
</evidence>
<keyword evidence="10" id="KW-1185">Reference proteome</keyword>
<dbReference type="Proteomes" id="UP000198885">
    <property type="component" value="Unassembled WGS sequence"/>
</dbReference>
<comment type="cofactor">
    <cofactor evidence="1">
        <name>FAD</name>
        <dbReference type="ChEBI" id="CHEBI:57692"/>
    </cofactor>
</comment>
<dbReference type="InterPro" id="IPR002938">
    <property type="entry name" value="FAD-bd"/>
</dbReference>
<reference evidence="9 10" key="1">
    <citation type="submission" date="2016-10" db="EMBL/GenBank/DDBJ databases">
        <authorList>
            <person name="de Groot N.N."/>
        </authorList>
    </citation>
    <scope>NUCLEOTIDE SEQUENCE [LARGE SCALE GENOMIC DNA]</scope>
    <source>
        <strain evidence="9 10">DSM 23042</strain>
    </source>
</reference>
<dbReference type="InterPro" id="IPR051205">
    <property type="entry name" value="UbiH/COQ6_monooxygenase"/>
</dbReference>
<dbReference type="NCBIfam" id="TIGR01988">
    <property type="entry name" value="Ubi-OHases"/>
    <property type="match status" value="1"/>
</dbReference>
<dbReference type="STRING" id="641238.SAMN04490244_109135"/>
<evidence type="ECO:0000256" key="5">
    <source>
        <dbReference type="ARBA" id="ARBA00022827"/>
    </source>
</evidence>
<dbReference type="GO" id="GO:0004497">
    <property type="term" value="F:monooxygenase activity"/>
    <property type="evidence" value="ECO:0007669"/>
    <property type="project" value="UniProtKB-KW"/>
</dbReference>
<evidence type="ECO:0000256" key="6">
    <source>
        <dbReference type="ARBA" id="ARBA00023002"/>
    </source>
</evidence>
<evidence type="ECO:0000256" key="4">
    <source>
        <dbReference type="ARBA" id="ARBA00022630"/>
    </source>
</evidence>
<dbReference type="PANTHER" id="PTHR43876">
    <property type="entry name" value="UBIQUINONE BIOSYNTHESIS MONOOXYGENASE COQ6, MITOCHONDRIAL"/>
    <property type="match status" value="1"/>
</dbReference>
<keyword evidence="7" id="KW-0503">Monooxygenase</keyword>
<keyword evidence="5" id="KW-0274">FAD</keyword>
<evidence type="ECO:0000313" key="10">
    <source>
        <dbReference type="Proteomes" id="UP000198885"/>
    </source>
</evidence>
<sequence length="420" mass="44319">MDNAGSAAIFGGMAHDTDVLIAGGGLNGCSLALALAQAGLSVTLVDPLPAKARGDAAFDGRSYALSVASTRALKAIGLWPQLADEAQPILGIRVSDGRAGQGPSPLSLTFDHAEIEDGPMGHMVEDRHLRPALLDAMAREGRLTQITGVATTAQEVDASGVTVTLSDGRRLTAAVLVGCDGARGPTAGRAGISRTGWEYRQTALVAAVGHERPHGGIAHQFFMPEGPLAILPLSGNRSSIVWTERRDRADRINALSDEDYLAVLRPRFGSFLGDLSLAGDRYTYPLGLGLANAFVADRVALAGDAAHRVHPIAGQGLNAGLKDVATLAEVLVEAMRRGEDIGRIDVLERYQAWRRFDVTTLAVATDGFNRLFSNDNAVLRLGRDLGLGLVNRLPGLRRGFIREAAGLTGDLPRLLRGQPV</sequence>
<dbReference type="Pfam" id="PF01494">
    <property type="entry name" value="FAD_binding_3"/>
    <property type="match status" value="1"/>
</dbReference>
<organism evidence="9 10">
    <name type="scientific">Tranquillimonas rosea</name>
    <dbReference type="NCBI Taxonomy" id="641238"/>
    <lineage>
        <taxon>Bacteria</taxon>
        <taxon>Pseudomonadati</taxon>
        <taxon>Pseudomonadota</taxon>
        <taxon>Alphaproteobacteria</taxon>
        <taxon>Rhodobacterales</taxon>
        <taxon>Roseobacteraceae</taxon>
        <taxon>Tranquillimonas</taxon>
    </lineage>
</organism>
<dbReference type="FunFam" id="3.50.50.60:FF:000021">
    <property type="entry name" value="Ubiquinone biosynthesis monooxygenase COQ6"/>
    <property type="match status" value="1"/>
</dbReference>
<dbReference type="UniPathway" id="UPA00232"/>
<feature type="domain" description="FAD-binding" evidence="8">
    <location>
        <begin position="16"/>
        <end position="354"/>
    </location>
</feature>
<proteinExistence type="inferred from homology"/>
<dbReference type="PANTHER" id="PTHR43876:SF7">
    <property type="entry name" value="UBIQUINONE BIOSYNTHESIS MONOOXYGENASE COQ6, MITOCHONDRIAL"/>
    <property type="match status" value="1"/>
</dbReference>
<keyword evidence="4" id="KW-0285">Flavoprotein</keyword>
<dbReference type="PRINTS" id="PR00420">
    <property type="entry name" value="RNGMNOXGNASE"/>
</dbReference>
<accession>A0A1H9W6U9</accession>
<dbReference type="InterPro" id="IPR036188">
    <property type="entry name" value="FAD/NAD-bd_sf"/>
</dbReference>
<dbReference type="InterPro" id="IPR010971">
    <property type="entry name" value="UbiH/COQ6"/>
</dbReference>
<dbReference type="PROSITE" id="PS01304">
    <property type="entry name" value="UBIH"/>
    <property type="match status" value="1"/>
</dbReference>
<dbReference type="GO" id="GO:0110142">
    <property type="term" value="C:ubiquinone biosynthesis complex"/>
    <property type="evidence" value="ECO:0007669"/>
    <property type="project" value="UniProtKB-ARBA"/>
</dbReference>
<evidence type="ECO:0000256" key="3">
    <source>
        <dbReference type="ARBA" id="ARBA00005349"/>
    </source>
</evidence>
<dbReference type="AlphaFoldDB" id="A0A1H9W6U9"/>
<gene>
    <name evidence="9" type="ORF">SAMN04490244_109135</name>
</gene>
<dbReference type="GO" id="GO:0006744">
    <property type="term" value="P:ubiquinone biosynthetic process"/>
    <property type="evidence" value="ECO:0007669"/>
    <property type="project" value="UniProtKB-UniPathway"/>
</dbReference>
<dbReference type="EMBL" id="FOGU01000009">
    <property type="protein sequence ID" value="SES29509.1"/>
    <property type="molecule type" value="Genomic_DNA"/>
</dbReference>
<dbReference type="GO" id="GO:0071949">
    <property type="term" value="F:FAD binding"/>
    <property type="evidence" value="ECO:0007669"/>
    <property type="project" value="InterPro"/>
</dbReference>
<evidence type="ECO:0000256" key="2">
    <source>
        <dbReference type="ARBA" id="ARBA00004749"/>
    </source>
</evidence>
<dbReference type="GO" id="GO:0016705">
    <property type="term" value="F:oxidoreductase activity, acting on paired donors, with incorporation or reduction of molecular oxygen"/>
    <property type="evidence" value="ECO:0007669"/>
    <property type="project" value="InterPro"/>
</dbReference>
<evidence type="ECO:0000259" key="8">
    <source>
        <dbReference type="Pfam" id="PF01494"/>
    </source>
</evidence>
<name>A0A1H9W6U9_9RHOB</name>
<keyword evidence="6" id="KW-0560">Oxidoreductase</keyword>
<evidence type="ECO:0000256" key="1">
    <source>
        <dbReference type="ARBA" id="ARBA00001974"/>
    </source>
</evidence>
<evidence type="ECO:0000313" key="9">
    <source>
        <dbReference type="EMBL" id="SES29509.1"/>
    </source>
</evidence>
<dbReference type="InterPro" id="IPR018168">
    <property type="entry name" value="Ubi_Hdrlase_CS"/>
</dbReference>
<comment type="pathway">
    <text evidence="2">Cofactor biosynthesis; ubiquinone biosynthesis.</text>
</comment>
<protein>
    <submittedName>
        <fullName evidence="9">2-octaprenyl-6-methoxyphenol hydroxylase /2-octaprenyl-3-methyl-6-methoxy-1,4-benzoquinol hydroxylase</fullName>
    </submittedName>
</protein>
<dbReference type="SUPFAM" id="SSF51905">
    <property type="entry name" value="FAD/NAD(P)-binding domain"/>
    <property type="match status" value="1"/>
</dbReference>
<comment type="similarity">
    <text evidence="3">Belongs to the UbiH/COQ6 family.</text>
</comment>